<sequence>MEDNFKMVAKTFFGFEEILAKELQMLGAQNVEQGVRMVSFKGDKGFMYKANLALRTALKILKPIYFFKANNEQALYKGISSMNWSKLLNANQTFVIDTTVHSTFFNHSEFVSQKCKDAIVDQFRERTGQRPSIDKVHPDLRINIHIDKDQVSVALDTSGNSLNQRGYRTATNIAPINEVLAAGILLLSGWDGQTDFLDPMCGSGTFLAEAAMIACNIPANINRKEFAFEKWNDWDNDLFEAISDSLLKRVREFHHTIKGYDKAPSAVQKAKDNIKNANLEDYISIEEDNFFDTSKRSEEKLHIVFNPPYDERLDIHMEEFYKNIGDTLKKNYPATNAWMITANLEALKYVGLKPSRKIKLFNAGLEARLVKYEMYEGSKRTKFSAEARAETANKIIEVNTINNSDNTL</sequence>
<dbReference type="Gene3D" id="3.30.2130.30">
    <property type="match status" value="1"/>
</dbReference>
<dbReference type="Proteomes" id="UP000184036">
    <property type="component" value="Unassembled WGS sequence"/>
</dbReference>
<dbReference type="Gene3D" id="3.40.50.150">
    <property type="entry name" value="Vaccinia Virus protein VP39"/>
    <property type="match status" value="1"/>
</dbReference>
<organism evidence="5 6">
    <name type="scientific">Flavobacterium segetis</name>
    <dbReference type="NCBI Taxonomy" id="271157"/>
    <lineage>
        <taxon>Bacteria</taxon>
        <taxon>Pseudomonadati</taxon>
        <taxon>Bacteroidota</taxon>
        <taxon>Flavobacteriia</taxon>
        <taxon>Flavobacteriales</taxon>
        <taxon>Flavobacteriaceae</taxon>
        <taxon>Flavobacterium</taxon>
    </lineage>
</organism>
<evidence type="ECO:0000256" key="2">
    <source>
        <dbReference type="ARBA" id="ARBA00022679"/>
    </source>
</evidence>
<proteinExistence type="predicted"/>
<dbReference type="GO" id="GO:0070043">
    <property type="term" value="F:rRNA (guanine-N7-)-methyltransferase activity"/>
    <property type="evidence" value="ECO:0007669"/>
    <property type="project" value="TreeGrafter"/>
</dbReference>
<dbReference type="PANTHER" id="PTHR47313:SF1">
    <property type="entry name" value="RIBOSOMAL RNA LARGE SUBUNIT METHYLTRANSFERASE K_L"/>
    <property type="match status" value="1"/>
</dbReference>
<accession>A0A1M5HL60</accession>
<reference evidence="6" key="1">
    <citation type="submission" date="2016-11" db="EMBL/GenBank/DDBJ databases">
        <authorList>
            <person name="Varghese N."/>
            <person name="Submissions S."/>
        </authorList>
    </citation>
    <scope>NUCLEOTIDE SEQUENCE [LARGE SCALE GENOMIC DNA]</scope>
    <source>
        <strain evidence="6">DSM 19741</strain>
    </source>
</reference>
<dbReference type="InterPro" id="IPR029063">
    <property type="entry name" value="SAM-dependent_MTases_sf"/>
</dbReference>
<dbReference type="InterPro" id="IPR000241">
    <property type="entry name" value="RlmKL-like_Mtase"/>
</dbReference>
<evidence type="ECO:0000256" key="1">
    <source>
        <dbReference type="ARBA" id="ARBA00022603"/>
    </source>
</evidence>
<evidence type="ECO:0000313" key="5">
    <source>
        <dbReference type="EMBL" id="SHG16660.1"/>
    </source>
</evidence>
<dbReference type="GO" id="GO:0008990">
    <property type="term" value="F:rRNA (guanine-N2-)-methyltransferase activity"/>
    <property type="evidence" value="ECO:0007669"/>
    <property type="project" value="TreeGrafter"/>
</dbReference>
<dbReference type="CDD" id="cd11715">
    <property type="entry name" value="THUMP_AdoMetMT"/>
    <property type="match status" value="1"/>
</dbReference>
<dbReference type="SMART" id="SM00981">
    <property type="entry name" value="THUMP"/>
    <property type="match status" value="1"/>
</dbReference>
<keyword evidence="6" id="KW-1185">Reference proteome</keyword>
<dbReference type="InterPro" id="IPR004114">
    <property type="entry name" value="THUMP_dom"/>
</dbReference>
<dbReference type="InterPro" id="IPR054170">
    <property type="entry name" value="RlmL_1st"/>
</dbReference>
<dbReference type="Pfam" id="PF02926">
    <property type="entry name" value="THUMP"/>
    <property type="match status" value="1"/>
</dbReference>
<name>A0A1M5HL60_9FLAO</name>
<dbReference type="AlphaFoldDB" id="A0A1M5HL60"/>
<dbReference type="EMBL" id="FQWE01000005">
    <property type="protein sequence ID" value="SHG16660.1"/>
    <property type="molecule type" value="Genomic_DNA"/>
</dbReference>
<keyword evidence="1 5" id="KW-0489">Methyltransferase</keyword>
<dbReference type="SUPFAM" id="SSF53335">
    <property type="entry name" value="S-adenosyl-L-methionine-dependent methyltransferases"/>
    <property type="match status" value="1"/>
</dbReference>
<feature type="domain" description="THUMP" evidence="4">
    <location>
        <begin position="46"/>
        <end position="157"/>
    </location>
</feature>
<evidence type="ECO:0000313" key="6">
    <source>
        <dbReference type="Proteomes" id="UP000184036"/>
    </source>
</evidence>
<dbReference type="STRING" id="271157.SAMN05444396_105167"/>
<dbReference type="RefSeq" id="WP_234972947.1">
    <property type="nucleotide sequence ID" value="NZ_FQWE01000005.1"/>
</dbReference>
<dbReference type="Pfam" id="PF22020">
    <property type="entry name" value="RlmL_1st"/>
    <property type="match status" value="1"/>
</dbReference>
<evidence type="ECO:0000259" key="4">
    <source>
        <dbReference type="PROSITE" id="PS51165"/>
    </source>
</evidence>
<keyword evidence="3" id="KW-0694">RNA-binding</keyword>
<evidence type="ECO:0000256" key="3">
    <source>
        <dbReference type="PROSITE-ProRule" id="PRU00529"/>
    </source>
</evidence>
<protein>
    <submittedName>
        <fullName evidence="5">Putative N6-adenine-specific DNA methylase</fullName>
    </submittedName>
</protein>
<dbReference type="GO" id="GO:0003723">
    <property type="term" value="F:RNA binding"/>
    <property type="evidence" value="ECO:0007669"/>
    <property type="project" value="UniProtKB-UniRule"/>
</dbReference>
<dbReference type="Pfam" id="PF01170">
    <property type="entry name" value="UPF0020"/>
    <property type="match status" value="1"/>
</dbReference>
<dbReference type="PANTHER" id="PTHR47313">
    <property type="entry name" value="RIBOSOMAL RNA LARGE SUBUNIT METHYLTRANSFERASE K/L"/>
    <property type="match status" value="1"/>
</dbReference>
<gene>
    <name evidence="5" type="ORF">SAMN05444396_105167</name>
</gene>
<keyword evidence="2" id="KW-0808">Transferase</keyword>
<dbReference type="PROSITE" id="PS51165">
    <property type="entry name" value="THUMP"/>
    <property type="match status" value="1"/>
</dbReference>